<evidence type="ECO:0000256" key="4">
    <source>
        <dbReference type="ARBA" id="ARBA00005451"/>
    </source>
</evidence>
<dbReference type="GO" id="GO:0008270">
    <property type="term" value="F:zinc ion binding"/>
    <property type="evidence" value="ECO:0007669"/>
    <property type="project" value="UniProtKB-KW"/>
</dbReference>
<keyword evidence="13" id="KW-0677">Repeat</keyword>
<keyword evidence="9" id="KW-0288">FMN</keyword>
<comment type="catalytic activity">
    <reaction evidence="22">
        <text>5,6-dihydrouridine(47) in tRNA + NAD(+) = uridine(47) in tRNA + NADH + H(+)</text>
        <dbReference type="Rhea" id="RHEA:53364"/>
        <dbReference type="Rhea" id="RHEA-COMP:13539"/>
        <dbReference type="Rhea" id="RHEA-COMP:13540"/>
        <dbReference type="ChEBI" id="CHEBI:15378"/>
        <dbReference type="ChEBI" id="CHEBI:57540"/>
        <dbReference type="ChEBI" id="CHEBI:57945"/>
        <dbReference type="ChEBI" id="CHEBI:65315"/>
        <dbReference type="ChEBI" id="CHEBI:74443"/>
        <dbReference type="EC" id="1.3.1.89"/>
    </reaction>
    <physiologicalReaction direction="right-to-left" evidence="22">
        <dbReference type="Rhea" id="RHEA:53366"/>
    </physiologicalReaction>
</comment>
<comment type="cofactor">
    <cofactor evidence="1">
        <name>FMN</name>
        <dbReference type="ChEBI" id="CHEBI:58210"/>
    </cofactor>
</comment>
<dbReference type="GO" id="GO:0005634">
    <property type="term" value="C:nucleus"/>
    <property type="evidence" value="ECO:0007669"/>
    <property type="project" value="UniProtKB-SubCell"/>
</dbReference>
<evidence type="ECO:0000256" key="6">
    <source>
        <dbReference type="ARBA" id="ARBA00022143"/>
    </source>
</evidence>
<dbReference type="GO" id="GO:0005737">
    <property type="term" value="C:cytoplasm"/>
    <property type="evidence" value="ECO:0007669"/>
    <property type="project" value="UniProtKB-SubCell"/>
</dbReference>
<evidence type="ECO:0000256" key="20">
    <source>
        <dbReference type="ARBA" id="ARBA00031322"/>
    </source>
</evidence>
<keyword evidence="8" id="KW-0285">Flavoprotein</keyword>
<keyword evidence="11" id="KW-0819">tRNA processing</keyword>
<dbReference type="EC" id="1.3.1.89" evidence="5"/>
<comment type="subcellular location">
    <subcellularLocation>
        <location evidence="3">Cytoplasm</location>
    </subcellularLocation>
    <subcellularLocation>
        <location evidence="2">Nucleus</location>
    </subcellularLocation>
</comment>
<evidence type="ECO:0000256" key="16">
    <source>
        <dbReference type="ARBA" id="ARBA00022857"/>
    </source>
</evidence>
<evidence type="ECO:0000256" key="8">
    <source>
        <dbReference type="ARBA" id="ARBA00022630"/>
    </source>
</evidence>
<dbReference type="FunFam" id="3.20.20.70:FF:000145">
    <property type="entry name" value="tRNA-dihydrouridine(47) synthase [NAD(P)(+)]"/>
    <property type="match status" value="1"/>
</dbReference>
<dbReference type="InterPro" id="IPR035587">
    <property type="entry name" value="DUS-like_FMN-bd"/>
</dbReference>
<dbReference type="PANTHER" id="PTHR45846">
    <property type="entry name" value="TRNA-DIHYDROURIDINE(47) SYNTHASE [NAD(P)(+)]-LIKE"/>
    <property type="match status" value="1"/>
</dbReference>
<dbReference type="Proteomes" id="UP000799538">
    <property type="component" value="Unassembled WGS sequence"/>
</dbReference>
<dbReference type="Gene3D" id="3.20.20.70">
    <property type="entry name" value="Aldolase class I"/>
    <property type="match status" value="1"/>
</dbReference>
<dbReference type="InterPro" id="IPR018517">
    <property type="entry name" value="tRNA_hU_synthase_CS"/>
</dbReference>
<evidence type="ECO:0000256" key="2">
    <source>
        <dbReference type="ARBA" id="ARBA00004123"/>
    </source>
</evidence>
<name>A0A6A6G7F5_9PEZI</name>
<dbReference type="OrthoDB" id="259935at2759"/>
<dbReference type="InterPro" id="IPR013785">
    <property type="entry name" value="Aldolase_TIM"/>
</dbReference>
<comment type="similarity">
    <text evidence="4">Belongs to the Dus family. Dus3 subfamily.</text>
</comment>
<keyword evidence="16" id="KW-0521">NADP</keyword>
<feature type="region of interest" description="Disordered" evidence="26">
    <location>
        <begin position="113"/>
        <end position="159"/>
    </location>
</feature>
<dbReference type="CDD" id="cd02801">
    <property type="entry name" value="DUS_like_FMN"/>
    <property type="match status" value="1"/>
</dbReference>
<evidence type="ECO:0000256" key="5">
    <source>
        <dbReference type="ARBA" id="ARBA00012376"/>
    </source>
</evidence>
<comment type="catalytic activity">
    <reaction evidence="24">
        <text>a 5,6-dihydrouridine in mRNA + NADP(+) = a uridine in mRNA + NADPH + H(+)</text>
        <dbReference type="Rhea" id="RHEA:69855"/>
        <dbReference type="Rhea" id="RHEA-COMP:14658"/>
        <dbReference type="Rhea" id="RHEA-COMP:17789"/>
        <dbReference type="ChEBI" id="CHEBI:15378"/>
        <dbReference type="ChEBI" id="CHEBI:57783"/>
        <dbReference type="ChEBI" id="CHEBI:58349"/>
        <dbReference type="ChEBI" id="CHEBI:65315"/>
        <dbReference type="ChEBI" id="CHEBI:74443"/>
    </reaction>
    <physiologicalReaction direction="right-to-left" evidence="24">
        <dbReference type="Rhea" id="RHEA:69857"/>
    </physiologicalReaction>
</comment>
<evidence type="ECO:0000259" key="27">
    <source>
        <dbReference type="Pfam" id="PF01207"/>
    </source>
</evidence>
<evidence type="ECO:0000256" key="24">
    <source>
        <dbReference type="ARBA" id="ARBA00049447"/>
    </source>
</evidence>
<keyword evidence="14" id="KW-0863">Zinc-finger</keyword>
<evidence type="ECO:0000256" key="10">
    <source>
        <dbReference type="ARBA" id="ARBA00022664"/>
    </source>
</evidence>
<feature type="region of interest" description="Disordered" evidence="26">
    <location>
        <begin position="1"/>
        <end position="88"/>
    </location>
</feature>
<keyword evidence="7" id="KW-0963">Cytoplasm</keyword>
<evidence type="ECO:0000256" key="12">
    <source>
        <dbReference type="ARBA" id="ARBA00022723"/>
    </source>
</evidence>
<evidence type="ECO:0000256" key="18">
    <source>
        <dbReference type="ARBA" id="ARBA00023027"/>
    </source>
</evidence>
<dbReference type="Pfam" id="PF25585">
    <property type="entry name" value="zf-CCCH_DUS3L"/>
    <property type="match status" value="2"/>
</dbReference>
<dbReference type="PROSITE" id="PS01136">
    <property type="entry name" value="UPF0034"/>
    <property type="match status" value="1"/>
</dbReference>
<comment type="catalytic activity">
    <reaction evidence="25">
        <text>5,6-dihydrouridine(47) in tRNA + NADP(+) = uridine(47) in tRNA + NADPH + H(+)</text>
        <dbReference type="Rhea" id="RHEA:53360"/>
        <dbReference type="Rhea" id="RHEA-COMP:13539"/>
        <dbReference type="Rhea" id="RHEA-COMP:13540"/>
        <dbReference type="ChEBI" id="CHEBI:15378"/>
        <dbReference type="ChEBI" id="CHEBI:57783"/>
        <dbReference type="ChEBI" id="CHEBI:58349"/>
        <dbReference type="ChEBI" id="CHEBI:65315"/>
        <dbReference type="ChEBI" id="CHEBI:74443"/>
        <dbReference type="EC" id="1.3.1.89"/>
    </reaction>
    <physiologicalReaction direction="right-to-left" evidence="25">
        <dbReference type="Rhea" id="RHEA:53362"/>
    </physiologicalReaction>
</comment>
<evidence type="ECO:0000256" key="11">
    <source>
        <dbReference type="ARBA" id="ARBA00022694"/>
    </source>
</evidence>
<gene>
    <name evidence="28" type="ORF">BDZ85DRAFT_265710</name>
</gene>
<reference evidence="29" key="1">
    <citation type="journal article" date="2020" name="Stud. Mycol.">
        <title>101 Dothideomycetes genomes: A test case for predicting lifestyles and emergence of pathogens.</title>
        <authorList>
            <person name="Haridas S."/>
            <person name="Albert R."/>
            <person name="Binder M."/>
            <person name="Bloem J."/>
            <person name="LaButti K."/>
            <person name="Salamov A."/>
            <person name="Andreopoulos B."/>
            <person name="Baker S."/>
            <person name="Barry K."/>
            <person name="Bills G."/>
            <person name="Bluhm B."/>
            <person name="Cannon C."/>
            <person name="Castanera R."/>
            <person name="Culley D."/>
            <person name="Daum C."/>
            <person name="Ezra D."/>
            <person name="Gonzalez J."/>
            <person name="Henrissat B."/>
            <person name="Kuo A."/>
            <person name="Liang C."/>
            <person name="Lipzen A."/>
            <person name="Lutzoni F."/>
            <person name="Magnuson J."/>
            <person name="Mondo S."/>
            <person name="Nolan M."/>
            <person name="Ohm R."/>
            <person name="Pangilinan J."/>
            <person name="Park H.-J."/>
            <person name="Ramirez L."/>
            <person name="Alfaro M."/>
            <person name="Sun H."/>
            <person name="Tritt A."/>
            <person name="Yoshinaga Y."/>
            <person name="Zwiers L.-H."/>
            <person name="Turgeon B."/>
            <person name="Goodwin S."/>
            <person name="Spatafora J."/>
            <person name="Crous P."/>
            <person name="Grigoriev I."/>
        </authorList>
    </citation>
    <scope>NUCLEOTIDE SEQUENCE [LARGE SCALE GENOMIC DNA]</scope>
    <source>
        <strain evidence="29">CECT 20119</strain>
    </source>
</reference>
<comment type="catalytic activity">
    <reaction evidence="23">
        <text>a 5,6-dihydrouridine in mRNA + NAD(+) = a uridine in mRNA + NADH + H(+)</text>
        <dbReference type="Rhea" id="RHEA:69851"/>
        <dbReference type="Rhea" id="RHEA-COMP:14658"/>
        <dbReference type="Rhea" id="RHEA-COMP:17789"/>
        <dbReference type="ChEBI" id="CHEBI:15378"/>
        <dbReference type="ChEBI" id="CHEBI:57540"/>
        <dbReference type="ChEBI" id="CHEBI:57945"/>
        <dbReference type="ChEBI" id="CHEBI:65315"/>
        <dbReference type="ChEBI" id="CHEBI:74443"/>
    </reaction>
    <physiologicalReaction direction="right-to-left" evidence="23">
        <dbReference type="Rhea" id="RHEA:69853"/>
    </physiologicalReaction>
</comment>
<evidence type="ECO:0000313" key="29">
    <source>
        <dbReference type="Proteomes" id="UP000799538"/>
    </source>
</evidence>
<comment type="function">
    <text evidence="21">Catalyzes the synthesis of dihydrouridine, a modified base found in the D-loop of most tRNAs. Specifically modifies U47 in cytoplasmic tRNAs. Catalyzes the synthesis of dihydrouridine in some mRNAs, thereby affecting their translation.</text>
</comment>
<feature type="compositionally biased region" description="Basic and acidic residues" evidence="26">
    <location>
        <begin position="119"/>
        <end position="149"/>
    </location>
</feature>
<evidence type="ECO:0000256" key="13">
    <source>
        <dbReference type="ARBA" id="ARBA00022737"/>
    </source>
</evidence>
<evidence type="ECO:0000256" key="9">
    <source>
        <dbReference type="ARBA" id="ARBA00022643"/>
    </source>
</evidence>
<evidence type="ECO:0000256" key="26">
    <source>
        <dbReference type="SAM" id="MobiDB-lite"/>
    </source>
</evidence>
<dbReference type="GO" id="GO:0006397">
    <property type="term" value="P:mRNA processing"/>
    <property type="evidence" value="ECO:0007669"/>
    <property type="project" value="UniProtKB-KW"/>
</dbReference>
<organism evidence="28 29">
    <name type="scientific">Elsinoe ampelina</name>
    <dbReference type="NCBI Taxonomy" id="302913"/>
    <lineage>
        <taxon>Eukaryota</taxon>
        <taxon>Fungi</taxon>
        <taxon>Dikarya</taxon>
        <taxon>Ascomycota</taxon>
        <taxon>Pezizomycotina</taxon>
        <taxon>Dothideomycetes</taxon>
        <taxon>Dothideomycetidae</taxon>
        <taxon>Myriangiales</taxon>
        <taxon>Elsinoaceae</taxon>
        <taxon>Elsinoe</taxon>
    </lineage>
</organism>
<feature type="domain" description="DUS-like FMN-binding" evidence="27">
    <location>
        <begin position="345"/>
        <end position="554"/>
    </location>
</feature>
<sequence>METGANGLSNPVNGESQLHTNSTDFATKKANAQSEIFPQDSSTTKAEKIERQEASTNGGRSPKRVKLDVDMADTAAEPPAKPEKTYTKGVAAIKEEYLIPHIPGRQQQEVQFDDDAAEAGDKGDRAGDDGRGRGGKDKKSKRQKGERGQNKSRKFGSSNDELRLCASRAQSDEFSPKECQYGQTCRFEHDLRKYLESGRREDLKTFDGKCPVFEVRGWCLAGWKCRFVGAHSEERSLDDGRKELVLLGRPGTTDEGEAEDEKAPGVVNVVPITDKIQLRKKKLSLPKSDQYNDWLNERQKRIDKAWNESSKRGESAADVRAGYVEAPFRPSEKRRIYYGPETPILAPLTTQGNLPFRRLCVSLGAQVTWSEMAMGMPLLQGEKGEWALLKAHESELAPPKYTPSSILQGYDNSKDIRFGAQIAANKPWLATKTAEVLTSLCPHLRAIDLNCGCPIDLVYRQGAGSALMENPGRLEKILRGMNAVSKEVPITVKIRMGTKDNQPTADKLVQRLVLGGGEAQELGEGPAGVAAITLHGRSRQQRYTRSADWAYIADTAAIVDRLQQAKDDRTDTIREADARDQAAGAGGDGGKVFFVGNGDCYSHHDYRAHIDNAKVDAVMIARGALVKPWIFEEIEAGQYLDKSGRERLDYIERFAKSGLEYWGSDEVGVGITRRFLLEWLSFSCRYVPIGILEHLPPRLGDRPPPFKGRDDLETLLCSPNYKDWIKVSEMFLGPAHKDFQFQPKHKSNSYEIEAEG</sequence>
<evidence type="ECO:0000256" key="1">
    <source>
        <dbReference type="ARBA" id="ARBA00001917"/>
    </source>
</evidence>
<dbReference type="GO" id="GO:0102265">
    <property type="term" value="F:tRNA-dihydrouridine47 synthase activity"/>
    <property type="evidence" value="ECO:0007669"/>
    <property type="project" value="UniProtKB-EC"/>
</dbReference>
<evidence type="ECO:0000256" key="17">
    <source>
        <dbReference type="ARBA" id="ARBA00023002"/>
    </source>
</evidence>
<evidence type="ECO:0000256" key="22">
    <source>
        <dbReference type="ARBA" id="ARBA00048266"/>
    </source>
</evidence>
<keyword evidence="19" id="KW-0539">Nucleus</keyword>
<dbReference type="AlphaFoldDB" id="A0A6A6G7F5"/>
<evidence type="ECO:0000256" key="15">
    <source>
        <dbReference type="ARBA" id="ARBA00022833"/>
    </source>
</evidence>
<dbReference type="PANTHER" id="PTHR45846:SF1">
    <property type="entry name" value="TRNA-DIHYDROURIDINE(47) SYNTHASE [NAD(P)(+)]-LIKE"/>
    <property type="match status" value="1"/>
</dbReference>
<keyword evidence="15" id="KW-0862">Zinc</keyword>
<dbReference type="Pfam" id="PF01207">
    <property type="entry name" value="Dus"/>
    <property type="match status" value="2"/>
</dbReference>
<dbReference type="SUPFAM" id="SSF51395">
    <property type="entry name" value="FMN-linked oxidoreductases"/>
    <property type="match status" value="1"/>
</dbReference>
<keyword evidence="18" id="KW-0520">NAD</keyword>
<dbReference type="EMBL" id="ML992510">
    <property type="protein sequence ID" value="KAF2221622.1"/>
    <property type="molecule type" value="Genomic_DNA"/>
</dbReference>
<accession>A0A6A6G7F5</accession>
<evidence type="ECO:0000256" key="23">
    <source>
        <dbReference type="ARBA" id="ARBA00048342"/>
    </source>
</evidence>
<evidence type="ECO:0000256" key="14">
    <source>
        <dbReference type="ARBA" id="ARBA00022771"/>
    </source>
</evidence>
<evidence type="ECO:0000256" key="21">
    <source>
        <dbReference type="ARBA" id="ARBA00045934"/>
    </source>
</evidence>
<keyword evidence="10" id="KW-0507">mRNA processing</keyword>
<evidence type="ECO:0000256" key="7">
    <source>
        <dbReference type="ARBA" id="ARBA00022490"/>
    </source>
</evidence>
<dbReference type="GO" id="GO:0050660">
    <property type="term" value="F:flavin adenine dinucleotide binding"/>
    <property type="evidence" value="ECO:0007669"/>
    <property type="project" value="InterPro"/>
</dbReference>
<feature type="compositionally biased region" description="Polar residues" evidence="26">
    <location>
        <begin position="1"/>
        <end position="44"/>
    </location>
</feature>
<keyword evidence="29" id="KW-1185">Reference proteome</keyword>
<feature type="domain" description="DUS-like FMN-binding" evidence="27">
    <location>
        <begin position="592"/>
        <end position="636"/>
    </location>
</feature>
<keyword evidence="12" id="KW-0479">Metal-binding</keyword>
<keyword evidence="17" id="KW-0560">Oxidoreductase</keyword>
<evidence type="ECO:0000313" key="28">
    <source>
        <dbReference type="EMBL" id="KAF2221622.1"/>
    </source>
</evidence>
<dbReference type="GO" id="GO:0003723">
    <property type="term" value="F:RNA binding"/>
    <property type="evidence" value="ECO:0007669"/>
    <property type="project" value="TreeGrafter"/>
</dbReference>
<evidence type="ECO:0000256" key="19">
    <source>
        <dbReference type="ARBA" id="ARBA00023242"/>
    </source>
</evidence>
<protein>
    <recommendedName>
        <fullName evidence="6">tRNA-dihydrouridine(47) synthase [NAD(P)(+)]</fullName>
        <ecNumber evidence="5">1.3.1.89</ecNumber>
    </recommendedName>
    <alternativeName>
        <fullName evidence="20">tRNA-dihydrouridine synthase 3</fullName>
    </alternativeName>
</protein>
<evidence type="ECO:0000256" key="3">
    <source>
        <dbReference type="ARBA" id="ARBA00004496"/>
    </source>
</evidence>
<evidence type="ECO:0000256" key="25">
    <source>
        <dbReference type="ARBA" id="ARBA00049513"/>
    </source>
</evidence>
<proteinExistence type="inferred from homology"/>